<sequence length="36" mass="4207">TAIFPIKSKKLSMEWHLYQINNDLGFVVPCQLMKVN</sequence>
<name>A0A820PS35_9BILA</name>
<organism evidence="1 2">
    <name type="scientific">Adineta steineri</name>
    <dbReference type="NCBI Taxonomy" id="433720"/>
    <lineage>
        <taxon>Eukaryota</taxon>
        <taxon>Metazoa</taxon>
        <taxon>Spiralia</taxon>
        <taxon>Gnathifera</taxon>
        <taxon>Rotifera</taxon>
        <taxon>Eurotatoria</taxon>
        <taxon>Bdelloidea</taxon>
        <taxon>Adinetida</taxon>
        <taxon>Adinetidae</taxon>
        <taxon>Adineta</taxon>
    </lineage>
</organism>
<dbReference type="Proteomes" id="UP000663844">
    <property type="component" value="Unassembled WGS sequence"/>
</dbReference>
<dbReference type="AlphaFoldDB" id="A0A820PS35"/>
<accession>A0A820PS35</accession>
<proteinExistence type="predicted"/>
<dbReference type="EMBL" id="CAJOAZ010027553">
    <property type="protein sequence ID" value="CAF4410656.1"/>
    <property type="molecule type" value="Genomic_DNA"/>
</dbReference>
<evidence type="ECO:0000313" key="2">
    <source>
        <dbReference type="Proteomes" id="UP000663844"/>
    </source>
</evidence>
<feature type="non-terminal residue" evidence="1">
    <location>
        <position position="1"/>
    </location>
</feature>
<protein>
    <submittedName>
        <fullName evidence="1">Uncharacterized protein</fullName>
    </submittedName>
</protein>
<reference evidence="1" key="1">
    <citation type="submission" date="2021-02" db="EMBL/GenBank/DDBJ databases">
        <authorList>
            <person name="Nowell W R."/>
        </authorList>
    </citation>
    <scope>NUCLEOTIDE SEQUENCE</scope>
</reference>
<comment type="caution">
    <text evidence="1">The sequence shown here is derived from an EMBL/GenBank/DDBJ whole genome shotgun (WGS) entry which is preliminary data.</text>
</comment>
<gene>
    <name evidence="1" type="ORF">OXD698_LOCUS52017</name>
</gene>
<evidence type="ECO:0000313" key="1">
    <source>
        <dbReference type="EMBL" id="CAF4410656.1"/>
    </source>
</evidence>